<name>A0ABR3D7U3_NEUIN</name>
<feature type="transmembrane region" description="Helical" evidence="1">
    <location>
        <begin position="12"/>
        <end position="33"/>
    </location>
</feature>
<keyword evidence="1" id="KW-0812">Transmembrane</keyword>
<organism evidence="2 3">
    <name type="scientific">Neurospora intermedia</name>
    <dbReference type="NCBI Taxonomy" id="5142"/>
    <lineage>
        <taxon>Eukaryota</taxon>
        <taxon>Fungi</taxon>
        <taxon>Dikarya</taxon>
        <taxon>Ascomycota</taxon>
        <taxon>Pezizomycotina</taxon>
        <taxon>Sordariomycetes</taxon>
        <taxon>Sordariomycetidae</taxon>
        <taxon>Sordariales</taxon>
        <taxon>Sordariaceae</taxon>
        <taxon>Neurospora</taxon>
    </lineage>
</organism>
<dbReference type="EMBL" id="JAVLET010000008">
    <property type="protein sequence ID" value="KAL0467898.1"/>
    <property type="molecule type" value="Genomic_DNA"/>
</dbReference>
<reference evidence="2 3" key="1">
    <citation type="submission" date="2023-09" db="EMBL/GenBank/DDBJ databases">
        <title>Multi-omics analysis of a traditional fermented food reveals byproduct-associated fungal strains for waste-to-food upcycling.</title>
        <authorList>
            <consortium name="Lawrence Berkeley National Laboratory"/>
            <person name="Rekdal V.M."/>
            <person name="Villalobos-Escobedo J.M."/>
            <person name="Rodriguez-Valeron N."/>
            <person name="Garcia M.O."/>
            <person name="Vasquez D.P."/>
            <person name="Damayanti I."/>
            <person name="Sorensen P.M."/>
            <person name="Baidoo E.E."/>
            <person name="De Carvalho A.C."/>
            <person name="Riley R."/>
            <person name="Lipzen A."/>
            <person name="He G."/>
            <person name="Yan M."/>
            <person name="Haridas S."/>
            <person name="Daum C."/>
            <person name="Yoshinaga Y."/>
            <person name="Ng V."/>
            <person name="Grigoriev I.V."/>
            <person name="Munk R."/>
            <person name="Nuraida L."/>
            <person name="Wijaya C.H."/>
            <person name="Morales P.-C."/>
            <person name="Keasling J.D."/>
        </authorList>
    </citation>
    <scope>NUCLEOTIDE SEQUENCE [LARGE SCALE GENOMIC DNA]</scope>
    <source>
        <strain evidence="2 3">FGSC 2613</strain>
    </source>
</reference>
<evidence type="ECO:0000256" key="1">
    <source>
        <dbReference type="SAM" id="Phobius"/>
    </source>
</evidence>
<proteinExistence type="predicted"/>
<dbReference type="Proteomes" id="UP001451303">
    <property type="component" value="Unassembled WGS sequence"/>
</dbReference>
<comment type="caution">
    <text evidence="2">The sequence shown here is derived from an EMBL/GenBank/DDBJ whole genome shotgun (WGS) entry which is preliminary data.</text>
</comment>
<keyword evidence="1" id="KW-0472">Membrane</keyword>
<evidence type="ECO:0000313" key="2">
    <source>
        <dbReference type="EMBL" id="KAL0467898.1"/>
    </source>
</evidence>
<protein>
    <submittedName>
        <fullName evidence="2">Uncharacterized protein</fullName>
    </submittedName>
</protein>
<keyword evidence="1" id="KW-1133">Transmembrane helix</keyword>
<feature type="transmembrane region" description="Helical" evidence="1">
    <location>
        <begin position="45"/>
        <end position="65"/>
    </location>
</feature>
<evidence type="ECO:0000313" key="3">
    <source>
        <dbReference type="Proteomes" id="UP001451303"/>
    </source>
</evidence>
<gene>
    <name evidence="2" type="ORF">QR685DRAFT_351291</name>
</gene>
<sequence length="110" mass="12403">MPLCICDSLAVAVVLMLGLPVIDAFLCFLFRTLDRESTAEYIPRLVVWLAYSWSIGFAIPVLIWLCLVNMRCGCRAVFGSRWFEYMISYSVDGRSSVLDGPSPAMRLPCR</sequence>
<keyword evidence="3" id="KW-1185">Reference proteome</keyword>
<accession>A0ABR3D7U3</accession>